<protein>
    <recommendedName>
        <fullName evidence="2">rRNA 2'-O-methyltransferase fibrillarin</fullName>
    </recommendedName>
</protein>
<evidence type="ECO:0000256" key="6">
    <source>
        <dbReference type="ARBA" id="ARBA00022694"/>
    </source>
</evidence>
<dbReference type="PRINTS" id="PR00052">
    <property type="entry name" value="FIBRILLARIN"/>
</dbReference>
<sequence>MTVGWVDVDGERYPATDGEKVRDERVVDGLRLWHPRRSKASAALVKGVDIPLEDARVLYLGGGAGTTPSYFADAARAVYAVEFAPSPASRLVDVAGTRDRLFPVFADARKPSVYAGIVEGVDVLYQDVATRGQADVAVKNAPFVRDGGRVYVVVKARSEDVTAEPEEKYEEVADRMEDAYDVDRTVDLSPFYDDHAVVIARR</sequence>
<evidence type="ECO:0000256" key="1">
    <source>
        <dbReference type="ARBA" id="ARBA00010632"/>
    </source>
</evidence>
<comment type="caution">
    <text evidence="8">The sequence shown here is derived from an EMBL/GenBank/DDBJ whole genome shotgun (WGS) entry which is preliminary data.</text>
</comment>
<evidence type="ECO:0000256" key="7">
    <source>
        <dbReference type="ARBA" id="ARBA00022884"/>
    </source>
</evidence>
<dbReference type="NCBIfam" id="NF003276">
    <property type="entry name" value="PRK04266.1-2"/>
    <property type="match status" value="1"/>
</dbReference>
<dbReference type="Proteomes" id="UP001149411">
    <property type="component" value="Unassembled WGS sequence"/>
</dbReference>
<gene>
    <name evidence="8" type="ORF">EGH25_03130</name>
</gene>
<dbReference type="PANTHER" id="PTHR10335:SF17">
    <property type="entry name" value="FIBRILLARIN"/>
    <property type="match status" value="1"/>
</dbReference>
<dbReference type="NCBIfam" id="NF003278">
    <property type="entry name" value="PRK04266.1-4"/>
    <property type="match status" value="1"/>
</dbReference>
<dbReference type="AlphaFoldDB" id="A0A9Q4GH20"/>
<evidence type="ECO:0000256" key="4">
    <source>
        <dbReference type="ARBA" id="ARBA00022603"/>
    </source>
</evidence>
<dbReference type="InterPro" id="IPR000692">
    <property type="entry name" value="Fibrillarin"/>
</dbReference>
<dbReference type="SMART" id="SM01206">
    <property type="entry name" value="Fibrillarin"/>
    <property type="match status" value="1"/>
</dbReference>
<evidence type="ECO:0000256" key="5">
    <source>
        <dbReference type="ARBA" id="ARBA00022679"/>
    </source>
</evidence>
<dbReference type="SUPFAM" id="SSF53335">
    <property type="entry name" value="S-adenosyl-L-methionine-dependent methyltransferases"/>
    <property type="match status" value="1"/>
</dbReference>
<keyword evidence="6" id="KW-0819">tRNA processing</keyword>
<keyword evidence="4" id="KW-0489">Methyltransferase</keyword>
<accession>A0A9Q4GH20</accession>
<dbReference type="GO" id="GO:1990259">
    <property type="term" value="F:histone H2AQ104 methyltransferase activity"/>
    <property type="evidence" value="ECO:0007669"/>
    <property type="project" value="TreeGrafter"/>
</dbReference>
<dbReference type="GO" id="GO:0008649">
    <property type="term" value="F:rRNA methyltransferase activity"/>
    <property type="evidence" value="ECO:0007669"/>
    <property type="project" value="TreeGrafter"/>
</dbReference>
<dbReference type="EMBL" id="RKLV01000002">
    <property type="protein sequence ID" value="MCX2818345.1"/>
    <property type="molecule type" value="Genomic_DNA"/>
</dbReference>
<proteinExistence type="inferred from homology"/>
<comment type="similarity">
    <text evidence="1">Belongs to the methyltransferase superfamily. Fibrillarin family.</text>
</comment>
<evidence type="ECO:0000313" key="9">
    <source>
        <dbReference type="Proteomes" id="UP001149411"/>
    </source>
</evidence>
<dbReference type="PANTHER" id="PTHR10335">
    <property type="entry name" value="RRNA 2-O-METHYLTRANSFERASE FIBRILLARIN"/>
    <property type="match status" value="1"/>
</dbReference>
<evidence type="ECO:0000256" key="2">
    <source>
        <dbReference type="ARBA" id="ARBA00015190"/>
    </source>
</evidence>
<dbReference type="Gene3D" id="3.40.50.150">
    <property type="entry name" value="Vaccinia Virus protein VP39"/>
    <property type="match status" value="1"/>
</dbReference>
<dbReference type="InterPro" id="IPR029063">
    <property type="entry name" value="SAM-dependent_MTases_sf"/>
</dbReference>
<evidence type="ECO:0000256" key="3">
    <source>
        <dbReference type="ARBA" id="ARBA00022552"/>
    </source>
</evidence>
<evidence type="ECO:0000313" key="8">
    <source>
        <dbReference type="EMBL" id="MCX2818345.1"/>
    </source>
</evidence>
<keyword evidence="7" id="KW-0694">RNA-binding</keyword>
<keyword evidence="5" id="KW-0808">Transferase</keyword>
<dbReference type="Pfam" id="PF01269">
    <property type="entry name" value="Fibrillarin"/>
    <property type="match status" value="1"/>
</dbReference>
<dbReference type="GO" id="GO:0000494">
    <property type="term" value="P:box C/D sno(s)RNA 3'-end processing"/>
    <property type="evidence" value="ECO:0007669"/>
    <property type="project" value="TreeGrafter"/>
</dbReference>
<organism evidence="8 9">
    <name type="scientific">Halorutilus salinus</name>
    <dbReference type="NCBI Taxonomy" id="2487751"/>
    <lineage>
        <taxon>Archaea</taxon>
        <taxon>Methanobacteriati</taxon>
        <taxon>Methanobacteriota</taxon>
        <taxon>Stenosarchaea group</taxon>
        <taxon>Halobacteria</taxon>
        <taxon>Halorutilales</taxon>
        <taxon>Halorutilaceae</taxon>
        <taxon>Halorutilus</taxon>
    </lineage>
</organism>
<dbReference type="RefSeq" id="WP_266086133.1">
    <property type="nucleotide sequence ID" value="NZ_RKLV01000002.1"/>
</dbReference>
<dbReference type="GO" id="GO:0003723">
    <property type="term" value="F:RNA binding"/>
    <property type="evidence" value="ECO:0007669"/>
    <property type="project" value="UniProtKB-KW"/>
</dbReference>
<reference evidence="8" key="1">
    <citation type="submission" date="2022-09" db="EMBL/GenBank/DDBJ databases">
        <title>Haloadaptaus new haloarchaeum isolated from saline soil.</title>
        <authorList>
            <person name="Duran-Viseras A."/>
            <person name="Sanchez-Porro C."/>
            <person name="Ventosa A."/>
        </authorList>
    </citation>
    <scope>NUCLEOTIDE SEQUENCE</scope>
    <source>
        <strain evidence="8">F3-133</strain>
    </source>
</reference>
<dbReference type="GO" id="GO:0008033">
    <property type="term" value="P:tRNA processing"/>
    <property type="evidence" value="ECO:0007669"/>
    <property type="project" value="UniProtKB-KW"/>
</dbReference>
<keyword evidence="3" id="KW-0698">rRNA processing</keyword>
<name>A0A9Q4GH20_9EURY</name>
<keyword evidence="9" id="KW-1185">Reference proteome</keyword>